<dbReference type="Pfam" id="PF13577">
    <property type="entry name" value="SnoaL_4"/>
    <property type="match status" value="1"/>
</dbReference>
<accession>A0A1X1RJH1</accession>
<organism evidence="1 2">
    <name type="scientific">Mycolicibacterium fallax</name>
    <name type="common">Mycobacterium fallax</name>
    <dbReference type="NCBI Taxonomy" id="1793"/>
    <lineage>
        <taxon>Bacteria</taxon>
        <taxon>Bacillati</taxon>
        <taxon>Actinomycetota</taxon>
        <taxon>Actinomycetes</taxon>
        <taxon>Mycobacteriales</taxon>
        <taxon>Mycobacteriaceae</taxon>
        <taxon>Mycolicibacterium</taxon>
    </lineage>
</organism>
<dbReference type="STRING" id="1793.AWC04_03480"/>
<proteinExistence type="predicted"/>
<comment type="caution">
    <text evidence="1">The sequence shown here is derived from an EMBL/GenBank/DDBJ whole genome shotgun (WGS) entry which is preliminary data.</text>
</comment>
<evidence type="ECO:0000313" key="1">
    <source>
        <dbReference type="EMBL" id="ORV07757.1"/>
    </source>
</evidence>
<dbReference type="InterPro" id="IPR032710">
    <property type="entry name" value="NTF2-like_dom_sf"/>
</dbReference>
<name>A0A1X1RJH1_MYCFA</name>
<sequence length="168" mass="18933">MVDADDSLLELEALKTLKARYCRYLDAKDWTRWRTLFTDDFISDTSRAGGLRIAGADDFVAFTRATLGRPSRPTVHQVHAPELEITTPTTATGVWALQDVVRFGRLATLVGYGHYRETYRKSDAGWQIATSTLTRLREDIHTPVGTLFVSDRMRAAAGRAMARKNRRS</sequence>
<dbReference type="Proteomes" id="UP000193484">
    <property type="component" value="Unassembled WGS sequence"/>
</dbReference>
<reference evidence="1 2" key="1">
    <citation type="submission" date="2016-01" db="EMBL/GenBank/DDBJ databases">
        <title>The new phylogeny of the genus Mycobacterium.</title>
        <authorList>
            <person name="Tarcisio F."/>
            <person name="Conor M."/>
            <person name="Antonella G."/>
            <person name="Elisabetta G."/>
            <person name="Giulia F.S."/>
            <person name="Sara T."/>
            <person name="Anna F."/>
            <person name="Clotilde B."/>
            <person name="Roberto B."/>
            <person name="Veronica D.S."/>
            <person name="Fabio R."/>
            <person name="Monica P."/>
            <person name="Olivier J."/>
            <person name="Enrico T."/>
            <person name="Nicola S."/>
        </authorList>
    </citation>
    <scope>NUCLEOTIDE SEQUENCE [LARGE SCALE GENOMIC DNA]</scope>
    <source>
        <strain evidence="1 2">DSM 44179</strain>
    </source>
</reference>
<dbReference type="SUPFAM" id="SSF54427">
    <property type="entry name" value="NTF2-like"/>
    <property type="match status" value="1"/>
</dbReference>
<dbReference type="InterPro" id="IPR037401">
    <property type="entry name" value="SnoaL-like"/>
</dbReference>
<dbReference type="Gene3D" id="3.10.450.50">
    <property type="match status" value="1"/>
</dbReference>
<evidence type="ECO:0000313" key="2">
    <source>
        <dbReference type="Proteomes" id="UP000193484"/>
    </source>
</evidence>
<protein>
    <submittedName>
        <fullName evidence="1">DUF4440 domain-containing protein</fullName>
    </submittedName>
</protein>
<gene>
    <name evidence="1" type="ORF">AWC04_03480</name>
</gene>
<dbReference type="AlphaFoldDB" id="A0A1X1RJH1"/>
<keyword evidence="2" id="KW-1185">Reference proteome</keyword>
<dbReference type="EMBL" id="LQOJ01000018">
    <property type="protein sequence ID" value="ORV07757.1"/>
    <property type="molecule type" value="Genomic_DNA"/>
</dbReference>